<evidence type="ECO:0000313" key="3">
    <source>
        <dbReference type="Proteomes" id="UP001142057"/>
    </source>
</evidence>
<dbReference type="InterPro" id="IPR016181">
    <property type="entry name" value="Acyl_CoA_acyltransferase"/>
</dbReference>
<name>A0ABT2ICE4_9FLAO</name>
<dbReference type="PANTHER" id="PTHR43415">
    <property type="entry name" value="SPERMIDINE N(1)-ACETYLTRANSFERASE"/>
    <property type="match status" value="1"/>
</dbReference>
<dbReference type="SUPFAM" id="SSF55729">
    <property type="entry name" value="Acyl-CoA N-acyltransferases (Nat)"/>
    <property type="match status" value="1"/>
</dbReference>
<dbReference type="Gene3D" id="3.40.630.30">
    <property type="match status" value="1"/>
</dbReference>
<dbReference type="InterPro" id="IPR000182">
    <property type="entry name" value="GNAT_dom"/>
</dbReference>
<dbReference type="Pfam" id="PF00583">
    <property type="entry name" value="Acetyltransf_1"/>
    <property type="match status" value="1"/>
</dbReference>
<reference evidence="2" key="1">
    <citation type="submission" date="2022-08" db="EMBL/GenBank/DDBJ databases">
        <title>Chryseobacterium antibioticum,isolated from the rhizosphere soil of Pyrola in Tibet.</title>
        <authorList>
            <person name="Kan Y."/>
        </authorList>
    </citation>
    <scope>NUCLEOTIDE SEQUENCE</scope>
    <source>
        <strain evidence="2">Pc2-12</strain>
    </source>
</reference>
<protein>
    <submittedName>
        <fullName evidence="2">GNAT family N-acetyltransferase</fullName>
    </submittedName>
</protein>
<dbReference type="EMBL" id="JANZQH010000001">
    <property type="protein sequence ID" value="MCT2406302.1"/>
    <property type="molecule type" value="Genomic_DNA"/>
</dbReference>
<sequence length="169" mass="19763">MIELQIFKTENASELISKIKDKRALLQFAGPAYHFPLTQEQLENDLNNENRFMFRIFDQAEQKNIGHAQIFLKEGTFLLGRILIWDENNRGKGYGKKIVQKLLEYGFSHFDRETAELNVYDWNTGAIECYKKVGFEIDPDVMSEVSIDDELWLSVNMKISKNTFESKKI</sequence>
<organism evidence="2 3">
    <name type="scientific">Chryseobacterium pyrolae</name>
    <dbReference type="NCBI Taxonomy" id="2987481"/>
    <lineage>
        <taxon>Bacteria</taxon>
        <taxon>Pseudomonadati</taxon>
        <taxon>Bacteroidota</taxon>
        <taxon>Flavobacteriia</taxon>
        <taxon>Flavobacteriales</taxon>
        <taxon>Weeksellaceae</taxon>
        <taxon>Chryseobacterium group</taxon>
        <taxon>Chryseobacterium</taxon>
    </lineage>
</organism>
<dbReference type="RefSeq" id="WP_259826987.1">
    <property type="nucleotide sequence ID" value="NZ_JANZQH010000001.1"/>
</dbReference>
<evidence type="ECO:0000259" key="1">
    <source>
        <dbReference type="PROSITE" id="PS51186"/>
    </source>
</evidence>
<proteinExistence type="predicted"/>
<dbReference type="PROSITE" id="PS51186">
    <property type="entry name" value="GNAT"/>
    <property type="match status" value="1"/>
</dbReference>
<feature type="domain" description="N-acetyltransferase" evidence="1">
    <location>
        <begin position="10"/>
        <end position="158"/>
    </location>
</feature>
<dbReference type="Proteomes" id="UP001142057">
    <property type="component" value="Unassembled WGS sequence"/>
</dbReference>
<keyword evidence="3" id="KW-1185">Reference proteome</keyword>
<dbReference type="PANTHER" id="PTHR43415:SF5">
    <property type="entry name" value="ACETYLTRANSFERASE"/>
    <property type="match status" value="1"/>
</dbReference>
<accession>A0ABT2ICE4</accession>
<evidence type="ECO:0000313" key="2">
    <source>
        <dbReference type="EMBL" id="MCT2406302.1"/>
    </source>
</evidence>
<comment type="caution">
    <text evidence="2">The sequence shown here is derived from an EMBL/GenBank/DDBJ whole genome shotgun (WGS) entry which is preliminary data.</text>
</comment>
<gene>
    <name evidence="2" type="ORF">NZD88_01880</name>
</gene>